<dbReference type="GO" id="GO:0004842">
    <property type="term" value="F:ubiquitin-protein transferase activity"/>
    <property type="evidence" value="ECO:0007669"/>
    <property type="project" value="InterPro"/>
</dbReference>
<dbReference type="SUPFAM" id="SSF56204">
    <property type="entry name" value="Hect, E3 ligase catalytic domain"/>
    <property type="match status" value="1"/>
</dbReference>
<dbReference type="InterPro" id="IPR059102">
    <property type="entry name" value="PHD_PHF7/G2E3-like"/>
</dbReference>
<name>A0AAV1GMX9_XYRNO</name>
<dbReference type="Pfam" id="PF00632">
    <property type="entry name" value="HECT"/>
    <property type="match status" value="1"/>
</dbReference>
<dbReference type="Gene3D" id="3.30.40.10">
    <property type="entry name" value="Zinc/RING finger domain, C3HC4 (zinc finger)"/>
    <property type="match status" value="2"/>
</dbReference>
<keyword evidence="4" id="KW-0479">Metal-binding</keyword>
<feature type="domain" description="HECT" evidence="11">
    <location>
        <begin position="529"/>
        <end position="743"/>
    </location>
</feature>
<dbReference type="GO" id="GO:0005634">
    <property type="term" value="C:nucleus"/>
    <property type="evidence" value="ECO:0007669"/>
    <property type="project" value="TreeGrafter"/>
</dbReference>
<dbReference type="PANTHER" id="PTHR12420">
    <property type="entry name" value="PHD FINGER PROTEIN"/>
    <property type="match status" value="1"/>
</dbReference>
<reference evidence="13" key="1">
    <citation type="submission" date="2023-08" db="EMBL/GenBank/DDBJ databases">
        <authorList>
            <person name="Alioto T."/>
            <person name="Alioto T."/>
            <person name="Gomez Garrido J."/>
        </authorList>
    </citation>
    <scope>NUCLEOTIDE SEQUENCE</scope>
</reference>
<dbReference type="AlphaFoldDB" id="A0AAV1GMX9"/>
<dbReference type="InterPro" id="IPR001965">
    <property type="entry name" value="Znf_PHD"/>
</dbReference>
<organism evidence="13 14">
    <name type="scientific">Xyrichtys novacula</name>
    <name type="common">Pearly razorfish</name>
    <name type="synonym">Hemipteronotus novacula</name>
    <dbReference type="NCBI Taxonomy" id="13765"/>
    <lineage>
        <taxon>Eukaryota</taxon>
        <taxon>Metazoa</taxon>
        <taxon>Chordata</taxon>
        <taxon>Craniata</taxon>
        <taxon>Vertebrata</taxon>
        <taxon>Euteleostomi</taxon>
        <taxon>Actinopterygii</taxon>
        <taxon>Neopterygii</taxon>
        <taxon>Teleostei</taxon>
        <taxon>Neoteleostei</taxon>
        <taxon>Acanthomorphata</taxon>
        <taxon>Eupercaria</taxon>
        <taxon>Labriformes</taxon>
        <taxon>Labridae</taxon>
        <taxon>Xyrichtys</taxon>
    </lineage>
</organism>
<feature type="domain" description="PHD-type" evidence="12">
    <location>
        <begin position="14"/>
        <end position="131"/>
    </location>
</feature>
<dbReference type="Proteomes" id="UP001178508">
    <property type="component" value="Chromosome 15"/>
</dbReference>
<evidence type="ECO:0000313" key="14">
    <source>
        <dbReference type="Proteomes" id="UP001178508"/>
    </source>
</evidence>
<evidence type="ECO:0000256" key="4">
    <source>
        <dbReference type="ARBA" id="ARBA00022723"/>
    </source>
</evidence>
<gene>
    <name evidence="13" type="ORF">XNOV1_A031831</name>
</gene>
<dbReference type="Gene3D" id="3.30.2410.10">
    <property type="entry name" value="Hect, E3 ligase catalytic domain"/>
    <property type="match status" value="1"/>
</dbReference>
<comment type="caution">
    <text evidence="9">Lacks conserved residue(s) required for the propagation of feature annotation.</text>
</comment>
<feature type="region of interest" description="Disordered" evidence="10">
    <location>
        <begin position="659"/>
        <end position="692"/>
    </location>
</feature>
<keyword evidence="6 9" id="KW-0833">Ubl conjugation pathway</keyword>
<keyword evidence="8" id="KW-0539">Nucleus</keyword>
<evidence type="ECO:0000313" key="13">
    <source>
        <dbReference type="EMBL" id="CAJ1074868.1"/>
    </source>
</evidence>
<feature type="compositionally biased region" description="Basic residues" evidence="10">
    <location>
        <begin position="676"/>
        <end position="689"/>
    </location>
</feature>
<accession>A0AAV1GMX9</accession>
<dbReference type="InterPro" id="IPR035983">
    <property type="entry name" value="Hect_E3_ubiquitin_ligase"/>
</dbReference>
<dbReference type="InterPro" id="IPR013083">
    <property type="entry name" value="Znf_RING/FYVE/PHD"/>
</dbReference>
<comment type="pathway">
    <text evidence="2">Protein modification; protein ubiquitination.</text>
</comment>
<dbReference type="Pfam" id="PF13771">
    <property type="entry name" value="zf-HC5HC2H"/>
    <property type="match status" value="1"/>
</dbReference>
<evidence type="ECO:0000256" key="10">
    <source>
        <dbReference type="SAM" id="MobiDB-lite"/>
    </source>
</evidence>
<dbReference type="PROSITE" id="PS51805">
    <property type="entry name" value="EPHD"/>
    <property type="match status" value="1"/>
</dbReference>
<evidence type="ECO:0000259" key="11">
    <source>
        <dbReference type="PROSITE" id="PS50237"/>
    </source>
</evidence>
<evidence type="ECO:0000256" key="6">
    <source>
        <dbReference type="ARBA" id="ARBA00022786"/>
    </source>
</evidence>
<evidence type="ECO:0000256" key="5">
    <source>
        <dbReference type="ARBA" id="ARBA00022771"/>
    </source>
</evidence>
<evidence type="ECO:0000256" key="3">
    <source>
        <dbReference type="ARBA" id="ARBA00022679"/>
    </source>
</evidence>
<evidence type="ECO:0000256" key="1">
    <source>
        <dbReference type="ARBA" id="ARBA00004123"/>
    </source>
</evidence>
<feature type="region of interest" description="Disordered" evidence="10">
    <location>
        <begin position="300"/>
        <end position="321"/>
    </location>
</feature>
<keyword evidence="14" id="KW-1185">Reference proteome</keyword>
<proteinExistence type="predicted"/>
<dbReference type="Pfam" id="PF26054">
    <property type="entry name" value="PHD_G2E3"/>
    <property type="match status" value="1"/>
</dbReference>
<evidence type="ECO:0000259" key="12">
    <source>
        <dbReference type="PROSITE" id="PS51805"/>
    </source>
</evidence>
<evidence type="ECO:0000256" key="7">
    <source>
        <dbReference type="ARBA" id="ARBA00022833"/>
    </source>
</evidence>
<keyword evidence="5" id="KW-0863">Zinc-finger</keyword>
<comment type="subcellular location">
    <subcellularLocation>
        <location evidence="1">Nucleus</location>
    </subcellularLocation>
</comment>
<keyword evidence="7" id="KW-0862">Zinc</keyword>
<dbReference type="InterPro" id="IPR000569">
    <property type="entry name" value="HECT_dom"/>
</dbReference>
<dbReference type="InterPro" id="IPR011011">
    <property type="entry name" value="Znf_FYVE_PHD"/>
</dbReference>
<dbReference type="InterPro" id="IPR034732">
    <property type="entry name" value="EPHD"/>
</dbReference>
<dbReference type="PANTHER" id="PTHR12420:SF42">
    <property type="entry name" value="G2_M PHASE-SPECIFIC E3 UBIQUITIN-PROTEIN LIGASE"/>
    <property type="match status" value="1"/>
</dbReference>
<dbReference type="SMART" id="SM00249">
    <property type="entry name" value="PHD"/>
    <property type="match status" value="3"/>
</dbReference>
<dbReference type="CDD" id="cd15669">
    <property type="entry name" value="ePHD_PHF7_G2E3_like"/>
    <property type="match status" value="1"/>
</dbReference>
<dbReference type="GO" id="GO:0008270">
    <property type="term" value="F:zinc ion binding"/>
    <property type="evidence" value="ECO:0007669"/>
    <property type="project" value="UniProtKB-KW"/>
</dbReference>
<protein>
    <submittedName>
        <fullName evidence="13">G2/M phase-specific E3 ubiquitin-protein ligase</fullName>
    </submittedName>
</protein>
<evidence type="ECO:0000256" key="2">
    <source>
        <dbReference type="ARBA" id="ARBA00004906"/>
    </source>
</evidence>
<dbReference type="SUPFAM" id="SSF57903">
    <property type="entry name" value="FYVE/PHD zinc finger"/>
    <property type="match status" value="1"/>
</dbReference>
<dbReference type="PROSITE" id="PS50237">
    <property type="entry name" value="HECT"/>
    <property type="match status" value="1"/>
</dbReference>
<dbReference type="InterPro" id="IPR051188">
    <property type="entry name" value="PHD-type_Zinc_Finger"/>
</dbReference>
<evidence type="ECO:0000256" key="9">
    <source>
        <dbReference type="PROSITE-ProRule" id="PRU00104"/>
    </source>
</evidence>
<sequence length="743" mass="83122">MKKRTGRRSKSGSEDCCALCGLRDDDPAMFGEKVTLKEHKLSVHYFCLLTSCGVYQRGEETEGVFGFLIEDIKQEIRRSSRLTCCCCKKKGACVGCVVRSCRKKFHFSCGRKHQFISQFMGLFPSFCPDHSPSQSLCVDPDLSLPQSCSICLDSIEPVLGFSVLKCPSCHTSWFHRDCVQRQAHSAGLFFFRCTLCNNKEDFQEEMLRMGVFIPERDASWELEAGAFSELLEVYRRCDALTCLCVDGRSHSAESGWFQVIRCRLCGSRGTHRKCSGLRLGTRHWSCSDCTPTSDGIASLVSSPQRRSLPSKRRSSPIHSSISCKRPSLPVGCGSPEDLLQVLAPQLSPVTVQVEVDGDQVLSAGVELVRRADFDPTHTLSISFKDGEQTAFPSSLRENNTARHYFLKVLMQQIQDCGVFEGPEGSKNLALDSQALRDDLYFDVGCLLALALAHGGPPVGFFSPALYQCLFNHPPNLPLTLSHMTPDTHFTRQVSRMAEAESLDELREVMAESWEYLELAGCNRPISRLEEREALVEDLVNFTMISRMQVPLQRFREGLQTLGVFDQVQLFPSVFLGVFCEATVQLTAQTLGQLFTVTFSTQEEKLNMETPVSSFWSRFLLECEVGRTSISLQDLLHFATGSEELPAAGLLPPPSISFLHPVSASSPPTETKETPTQRRRKQQQKKKKKTLRVEKEAWRDGGFFPQSKPSSRLLLLPVVSSYQTFKSAMEQAVSHHVHLLPTES</sequence>
<keyword evidence="3" id="KW-0808">Transferase</keyword>
<dbReference type="EMBL" id="OY660878">
    <property type="protein sequence ID" value="CAJ1074868.1"/>
    <property type="molecule type" value="Genomic_DNA"/>
</dbReference>
<evidence type="ECO:0000256" key="8">
    <source>
        <dbReference type="ARBA" id="ARBA00023242"/>
    </source>
</evidence>
<dbReference type="InterPro" id="IPR042013">
    <property type="entry name" value="PHF7/G2E3_ePHD"/>
</dbReference>